<dbReference type="EMBL" id="PPHD01056553">
    <property type="protein sequence ID" value="POI22598.1"/>
    <property type="molecule type" value="Genomic_DNA"/>
</dbReference>
<gene>
    <name evidence="1" type="ORF">CIB84_013654</name>
</gene>
<comment type="caution">
    <text evidence="1">The sequence shown here is derived from an EMBL/GenBank/DDBJ whole genome shotgun (WGS) entry which is preliminary data.</text>
</comment>
<evidence type="ECO:0000313" key="1">
    <source>
        <dbReference type="EMBL" id="POI22598.1"/>
    </source>
</evidence>
<organism evidence="1 2">
    <name type="scientific">Bambusicola thoracicus</name>
    <name type="common">Chinese bamboo-partridge</name>
    <name type="synonym">Perdix thoracica</name>
    <dbReference type="NCBI Taxonomy" id="9083"/>
    <lineage>
        <taxon>Eukaryota</taxon>
        <taxon>Metazoa</taxon>
        <taxon>Chordata</taxon>
        <taxon>Craniata</taxon>
        <taxon>Vertebrata</taxon>
        <taxon>Euteleostomi</taxon>
        <taxon>Archelosauria</taxon>
        <taxon>Archosauria</taxon>
        <taxon>Dinosauria</taxon>
        <taxon>Saurischia</taxon>
        <taxon>Theropoda</taxon>
        <taxon>Coelurosauria</taxon>
        <taxon>Aves</taxon>
        <taxon>Neognathae</taxon>
        <taxon>Galloanserae</taxon>
        <taxon>Galliformes</taxon>
        <taxon>Phasianidae</taxon>
        <taxon>Perdicinae</taxon>
        <taxon>Bambusicola</taxon>
    </lineage>
</organism>
<proteinExistence type="predicted"/>
<dbReference type="AlphaFoldDB" id="A0A2P4SES8"/>
<accession>A0A2P4SES8</accession>
<evidence type="ECO:0000313" key="2">
    <source>
        <dbReference type="Proteomes" id="UP000237246"/>
    </source>
</evidence>
<dbReference type="Proteomes" id="UP000237246">
    <property type="component" value="Unassembled WGS sequence"/>
</dbReference>
<protein>
    <submittedName>
        <fullName evidence="1">Uncharacterized protein</fullName>
    </submittedName>
</protein>
<reference evidence="1 2" key="1">
    <citation type="submission" date="2018-01" db="EMBL/GenBank/DDBJ databases">
        <title>Comparison of the Chinese Bamboo Partridge and Red Junglefowl genome sequences highlights the importance of demography in genome evolution.</title>
        <authorList>
            <person name="Tiley G.P."/>
            <person name="Kimball R.T."/>
            <person name="Braun E.L."/>
            <person name="Burleigh J.G."/>
        </authorList>
    </citation>
    <scope>NUCLEOTIDE SEQUENCE [LARGE SCALE GENOMIC DNA]</scope>
    <source>
        <strain evidence="1">RTK389</strain>
        <tissue evidence="1">Blood</tissue>
    </source>
</reference>
<keyword evidence="2" id="KW-1185">Reference proteome</keyword>
<name>A0A2P4SES8_BAMTH</name>
<sequence>MDALLSPFPITQLSARSLRRSSRMS</sequence>